<evidence type="ECO:0000256" key="3">
    <source>
        <dbReference type="SAM" id="MobiDB-lite"/>
    </source>
</evidence>
<feature type="compositionally biased region" description="Polar residues" evidence="3">
    <location>
        <begin position="40"/>
        <end position="49"/>
    </location>
</feature>
<name>A0A1B3ZA89_9SPHN</name>
<dbReference type="EMBL" id="CP014168">
    <property type="protein sequence ID" value="AOH84352.1"/>
    <property type="molecule type" value="Genomic_DNA"/>
</dbReference>
<dbReference type="STRING" id="1560345.AWL63_10635"/>
<feature type="signal peptide" evidence="2">
    <location>
        <begin position="1"/>
        <end position="20"/>
    </location>
</feature>
<keyword evidence="5" id="KW-1185">Reference proteome</keyword>
<dbReference type="GO" id="GO:0016020">
    <property type="term" value="C:membrane"/>
    <property type="evidence" value="ECO:0007669"/>
    <property type="project" value="InterPro"/>
</dbReference>
<keyword evidence="2" id="KW-0732">Signal</keyword>
<evidence type="ECO:0000256" key="1">
    <source>
        <dbReference type="ARBA" id="ARBA00008769"/>
    </source>
</evidence>
<dbReference type="Gene3D" id="2.40.160.180">
    <property type="entry name" value="Carbohydrate-selective porin OprB"/>
    <property type="match status" value="1"/>
</dbReference>
<evidence type="ECO:0000313" key="4">
    <source>
        <dbReference type="EMBL" id="AOH84352.1"/>
    </source>
</evidence>
<gene>
    <name evidence="4" type="ORF">AWL63_10635</name>
</gene>
<feature type="compositionally biased region" description="Polar residues" evidence="3">
    <location>
        <begin position="20"/>
        <end position="30"/>
    </location>
</feature>
<dbReference type="OrthoDB" id="177316at2"/>
<protein>
    <submittedName>
        <fullName evidence="4">Uncharacterized protein</fullName>
    </submittedName>
</protein>
<dbReference type="InterPro" id="IPR052932">
    <property type="entry name" value="OprB_Porin"/>
</dbReference>
<evidence type="ECO:0000256" key="2">
    <source>
        <dbReference type="RuleBase" id="RU363072"/>
    </source>
</evidence>
<sequence>MTKLALLAGCAALYSSPLHAQSAGTPQTTAGDAKPDTEAASRTTPTTGQPDRARALPQLHILPPPGNGYVPPPPTGPLRGIGNALADHGIYLRALLVDEFAANTSGGQGRGHGNSFAMPFGTDIDLQKLVGWKGASFHMSINKSIGTSLAADHTGNAVSFQTRFKTFHNMRLSAMSLDQDLFGGKVNITGGRVSALTFFNASTIYCNFQNNSVCFNPAVLPIQNKALNFFPYGTWGGRVKVNPSKRFYAQIGAFEANPTLNATNGFDWSTKNDSGVQTAIEIGFQSASPLAAHAYHVRLGGFRNSSPVADPYFNTKGLSRGAFKGTPLMHQGGQSGWYAMGDVVLTRLGSDKRRNVTLFGGSIGTGEDYGVFKNQTIFGAVVTGPFASRPEDTFGIVGSYIRLGDREIDFLQASRRAAGGTDTVRNAEGIFELNYGFKLSRGIKVNPNVQYVVNPDNILKPNAVHQSDNILAFGMRISIEAGAVLGLPVWR</sequence>
<dbReference type="PANTHER" id="PTHR37944">
    <property type="entry name" value="PORIN B"/>
    <property type="match status" value="1"/>
</dbReference>
<dbReference type="RefSeq" id="WP_069204914.1">
    <property type="nucleotide sequence ID" value="NZ_CP014168.1"/>
</dbReference>
<dbReference type="PANTHER" id="PTHR37944:SF1">
    <property type="entry name" value="PORIN B"/>
    <property type="match status" value="1"/>
</dbReference>
<dbReference type="Proteomes" id="UP000094256">
    <property type="component" value="Chromosome"/>
</dbReference>
<feature type="chain" id="PRO_5008446538" evidence="2">
    <location>
        <begin position="21"/>
        <end position="491"/>
    </location>
</feature>
<dbReference type="InterPro" id="IPR007049">
    <property type="entry name" value="Carb-sel_porin_OprB"/>
</dbReference>
<reference evidence="4 5" key="1">
    <citation type="submission" date="2016-01" db="EMBL/GenBank/DDBJ databases">
        <title>Complete genome and mega plasmid sequence of Sphingomonas panacis DCY99 elicits systemic resistance in rice to Xanthomonas oryzae.</title>
        <authorList>
            <person name="Kim Y.J."/>
            <person name="Yang D.C."/>
            <person name="Sing P."/>
        </authorList>
    </citation>
    <scope>NUCLEOTIDE SEQUENCE [LARGE SCALE GENOMIC DNA]</scope>
    <source>
        <strain evidence="4 5">DCY99</strain>
    </source>
</reference>
<dbReference type="KEGG" id="span:AWL63_10635"/>
<dbReference type="GO" id="GO:0015288">
    <property type="term" value="F:porin activity"/>
    <property type="evidence" value="ECO:0007669"/>
    <property type="project" value="InterPro"/>
</dbReference>
<comment type="similarity">
    <text evidence="1 2">Belongs to the OprB family.</text>
</comment>
<dbReference type="GO" id="GO:0008643">
    <property type="term" value="P:carbohydrate transport"/>
    <property type="evidence" value="ECO:0007669"/>
    <property type="project" value="InterPro"/>
</dbReference>
<dbReference type="Pfam" id="PF04966">
    <property type="entry name" value="OprB"/>
    <property type="match status" value="1"/>
</dbReference>
<dbReference type="AlphaFoldDB" id="A0A1B3ZA89"/>
<evidence type="ECO:0000313" key="5">
    <source>
        <dbReference type="Proteomes" id="UP000094256"/>
    </source>
</evidence>
<feature type="region of interest" description="Disordered" evidence="3">
    <location>
        <begin position="20"/>
        <end position="53"/>
    </location>
</feature>
<proteinExistence type="inferred from homology"/>
<accession>A0A1B3ZA89</accession>
<dbReference type="InterPro" id="IPR038673">
    <property type="entry name" value="OprB_sf"/>
</dbReference>
<organism evidence="4 5">
    <name type="scientific">Sphingomonas panacis</name>
    <dbReference type="NCBI Taxonomy" id="1560345"/>
    <lineage>
        <taxon>Bacteria</taxon>
        <taxon>Pseudomonadati</taxon>
        <taxon>Pseudomonadota</taxon>
        <taxon>Alphaproteobacteria</taxon>
        <taxon>Sphingomonadales</taxon>
        <taxon>Sphingomonadaceae</taxon>
        <taxon>Sphingomonas</taxon>
    </lineage>
</organism>